<evidence type="ECO:0000313" key="2">
    <source>
        <dbReference type="Proteomes" id="UP000554837"/>
    </source>
</evidence>
<evidence type="ECO:0000313" key="1">
    <source>
        <dbReference type="EMBL" id="MBB5205590.1"/>
    </source>
</evidence>
<dbReference type="InterPro" id="IPR025455">
    <property type="entry name" value="DUF4276"/>
</dbReference>
<sequence length="181" mass="20523">MKVLLEGLLPRWFPGWQVGQHFLCVAHQGKSDLDSSVPRKLKAWQYPGDRFVVVRDNDNADCQALKRRLLQTCESSGRPDTLVRLVCQELEAWYLGDLQAVAMAFDAPKLDSPAQRKKFDQPDGWQKPSVELARMVPSFQKGSGARRMGQALRAATHNRSVSFQQFESGVRRIALELEWLG</sequence>
<reference evidence="1 2" key="1">
    <citation type="submission" date="2020-08" db="EMBL/GenBank/DDBJ databases">
        <title>Genomic Encyclopedia of Type Strains, Phase IV (KMG-IV): sequencing the most valuable type-strain genomes for metagenomic binning, comparative biology and taxonomic classification.</title>
        <authorList>
            <person name="Goeker M."/>
        </authorList>
    </citation>
    <scope>NUCLEOTIDE SEQUENCE [LARGE SCALE GENOMIC DNA]</scope>
    <source>
        <strain evidence="1 2">DSM 23958</strain>
    </source>
</reference>
<gene>
    <name evidence="1" type="ORF">HNQ51_002917</name>
</gene>
<dbReference type="EMBL" id="JACHHO010000005">
    <property type="protein sequence ID" value="MBB5205590.1"/>
    <property type="molecule type" value="Genomic_DNA"/>
</dbReference>
<protein>
    <recommendedName>
        <fullName evidence="3">DUF4276 family protein</fullName>
    </recommendedName>
</protein>
<dbReference type="RefSeq" id="WP_246071490.1">
    <property type="nucleotide sequence ID" value="NZ_CP040709.1"/>
</dbReference>
<keyword evidence="2" id="KW-1185">Reference proteome</keyword>
<dbReference type="AlphaFoldDB" id="A0A840SB56"/>
<dbReference type="Proteomes" id="UP000554837">
    <property type="component" value="Unassembled WGS sequence"/>
</dbReference>
<comment type="caution">
    <text evidence="1">The sequence shown here is derived from an EMBL/GenBank/DDBJ whole genome shotgun (WGS) entry which is preliminary data.</text>
</comment>
<evidence type="ECO:0008006" key="3">
    <source>
        <dbReference type="Google" id="ProtNLM"/>
    </source>
</evidence>
<organism evidence="1 2">
    <name type="scientific">Inhella inkyongensis</name>
    <dbReference type="NCBI Taxonomy" id="392593"/>
    <lineage>
        <taxon>Bacteria</taxon>
        <taxon>Pseudomonadati</taxon>
        <taxon>Pseudomonadota</taxon>
        <taxon>Betaproteobacteria</taxon>
        <taxon>Burkholderiales</taxon>
        <taxon>Sphaerotilaceae</taxon>
        <taxon>Inhella</taxon>
    </lineage>
</organism>
<proteinExistence type="predicted"/>
<name>A0A840SB56_9BURK</name>
<accession>A0A840SB56</accession>
<dbReference type="Pfam" id="PF14103">
    <property type="entry name" value="DUF4276"/>
    <property type="match status" value="1"/>
</dbReference>